<evidence type="ECO:0000256" key="2">
    <source>
        <dbReference type="ARBA" id="ARBA00022618"/>
    </source>
</evidence>
<dbReference type="Gene3D" id="1.25.10.10">
    <property type="entry name" value="Leucine-rich Repeat Variant"/>
    <property type="match status" value="1"/>
</dbReference>
<evidence type="ECO:0000256" key="7">
    <source>
        <dbReference type="SAM" id="MobiDB-lite"/>
    </source>
</evidence>
<comment type="subcellular location">
    <subcellularLocation>
        <location evidence="1">Nucleus</location>
    </subcellularLocation>
</comment>
<dbReference type="AlphaFoldDB" id="A0A819MHC3"/>
<accession>A0A819MHC3</accession>
<organism evidence="10 11">
    <name type="scientific">Rotaria sordida</name>
    <dbReference type="NCBI Taxonomy" id="392033"/>
    <lineage>
        <taxon>Eukaryota</taxon>
        <taxon>Metazoa</taxon>
        <taxon>Spiralia</taxon>
        <taxon>Gnathifera</taxon>
        <taxon>Rotifera</taxon>
        <taxon>Eurotatoria</taxon>
        <taxon>Bdelloidea</taxon>
        <taxon>Philodinida</taxon>
        <taxon>Philodinidae</taxon>
        <taxon>Rotaria</taxon>
    </lineage>
</organism>
<reference evidence="10" key="1">
    <citation type="submission" date="2021-02" db="EMBL/GenBank/DDBJ databases">
        <authorList>
            <person name="Nowell W R."/>
        </authorList>
    </citation>
    <scope>NUCLEOTIDE SEQUENCE</scope>
</reference>
<dbReference type="GO" id="GO:0010032">
    <property type="term" value="P:meiotic chromosome condensation"/>
    <property type="evidence" value="ECO:0007669"/>
    <property type="project" value="TreeGrafter"/>
</dbReference>
<evidence type="ECO:0000259" key="9">
    <source>
        <dbReference type="Pfam" id="PF12922"/>
    </source>
</evidence>
<keyword evidence="5" id="KW-0539">Nucleus</keyword>
<feature type="compositionally biased region" description="Low complexity" evidence="7">
    <location>
        <begin position="1189"/>
        <end position="1207"/>
    </location>
</feature>
<dbReference type="EMBL" id="CAJOAX010006401">
    <property type="protein sequence ID" value="CAF3979569.1"/>
    <property type="molecule type" value="Genomic_DNA"/>
</dbReference>
<evidence type="ECO:0000313" key="11">
    <source>
        <dbReference type="Proteomes" id="UP000663823"/>
    </source>
</evidence>
<keyword evidence="2" id="KW-0132">Cell division</keyword>
<evidence type="ECO:0000259" key="8">
    <source>
        <dbReference type="Pfam" id="PF12717"/>
    </source>
</evidence>
<feature type="region of interest" description="Disordered" evidence="7">
    <location>
        <begin position="137"/>
        <end position="164"/>
    </location>
</feature>
<dbReference type="SUPFAM" id="SSF48371">
    <property type="entry name" value="ARM repeat"/>
    <property type="match status" value="1"/>
</dbReference>
<evidence type="ECO:0000256" key="5">
    <source>
        <dbReference type="ARBA" id="ARBA00023242"/>
    </source>
</evidence>
<keyword evidence="3" id="KW-0498">Mitosis</keyword>
<feature type="domain" description="Condensin complex subunit 1 C-terminal" evidence="8">
    <location>
        <begin position="951"/>
        <end position="1117"/>
    </location>
</feature>
<evidence type="ECO:0008006" key="12">
    <source>
        <dbReference type="Google" id="ProtNLM"/>
    </source>
</evidence>
<feature type="compositionally biased region" description="Basic residues" evidence="7">
    <location>
        <begin position="1208"/>
        <end position="1223"/>
    </location>
</feature>
<keyword evidence="6" id="KW-0131">Cell cycle</keyword>
<dbReference type="Pfam" id="PF12922">
    <property type="entry name" value="Cnd1_N"/>
    <property type="match status" value="1"/>
</dbReference>
<evidence type="ECO:0000256" key="6">
    <source>
        <dbReference type="ARBA" id="ARBA00023306"/>
    </source>
</evidence>
<dbReference type="GO" id="GO:0000796">
    <property type="term" value="C:condensin complex"/>
    <property type="evidence" value="ECO:0007669"/>
    <property type="project" value="TreeGrafter"/>
</dbReference>
<dbReference type="InterPro" id="IPR032682">
    <property type="entry name" value="Cnd1_C"/>
</dbReference>
<feature type="region of interest" description="Disordered" evidence="7">
    <location>
        <begin position="826"/>
        <end position="848"/>
    </location>
</feature>
<dbReference type="Pfam" id="PF12717">
    <property type="entry name" value="Cnd1"/>
    <property type="match status" value="1"/>
</dbReference>
<dbReference type="GO" id="GO:0051301">
    <property type="term" value="P:cell division"/>
    <property type="evidence" value="ECO:0007669"/>
    <property type="project" value="UniProtKB-KW"/>
</dbReference>
<feature type="region of interest" description="Disordered" evidence="7">
    <location>
        <begin position="1189"/>
        <end position="1270"/>
    </location>
</feature>
<dbReference type="PANTHER" id="PTHR14222:SF2">
    <property type="entry name" value="CONDENSIN COMPLEX SUBUNIT 1"/>
    <property type="match status" value="1"/>
</dbReference>
<dbReference type="GO" id="GO:0000779">
    <property type="term" value="C:condensed chromosome, centromeric region"/>
    <property type="evidence" value="ECO:0007669"/>
    <property type="project" value="TreeGrafter"/>
</dbReference>
<dbReference type="InterPro" id="IPR026971">
    <property type="entry name" value="CND1/NCAPD3"/>
</dbReference>
<feature type="region of interest" description="Disordered" evidence="7">
    <location>
        <begin position="470"/>
        <end position="524"/>
    </location>
</feature>
<dbReference type="InterPro" id="IPR011989">
    <property type="entry name" value="ARM-like"/>
</dbReference>
<dbReference type="GO" id="GO:0007076">
    <property type="term" value="P:mitotic chromosome condensation"/>
    <property type="evidence" value="ECO:0007669"/>
    <property type="project" value="InterPro"/>
</dbReference>
<feature type="compositionally biased region" description="Low complexity" evidence="7">
    <location>
        <begin position="828"/>
        <end position="840"/>
    </location>
</feature>
<proteinExistence type="predicted"/>
<dbReference type="PANTHER" id="PTHR14222">
    <property type="entry name" value="CONDENSIN"/>
    <property type="match status" value="1"/>
</dbReference>
<feature type="compositionally biased region" description="Basic and acidic residues" evidence="7">
    <location>
        <begin position="470"/>
        <end position="485"/>
    </location>
</feature>
<gene>
    <name evidence="10" type="ORF">OTI717_LOCUS27876</name>
</gene>
<protein>
    <recommendedName>
        <fullName evidence="12">Condensin complex subunit 1</fullName>
    </recommendedName>
</protein>
<dbReference type="GO" id="GO:0005634">
    <property type="term" value="C:nucleus"/>
    <property type="evidence" value="ECO:0007669"/>
    <property type="project" value="UniProtKB-SubCell"/>
</dbReference>
<evidence type="ECO:0000313" key="10">
    <source>
        <dbReference type="EMBL" id="CAF3979569.1"/>
    </source>
</evidence>
<sequence length="1270" mass="145685">MLSINVSTTFDLPNQFEDLQKQLATGSYYVQNVLDLADINIGLQNHARIEKPKELLDIFPLFYSILIRFDNVSITEHDQAVEILLRLTASEVSEARPGIHLGLSDEDRHSHLNVIKMLSCLIAEYIIRFDNDQTNKSPDFYMPPSKSSKKAKESKTNGKSSLTSDSLRDKCLKGLCDILRSSIESLWDSSIIDQQFVKCVTKPCYHLLCREDIAKNPIVKENLPLILTIMINKFEHAQEASIQFIQAIKLYDSNSSLLIDVLNRLLTEYKDTSLAIELLREIRETNFVAAEADNASAKTISIFIIDMARLDPNIIRTHIRQITRLLTVESHHIRVAALTALCSVIEKLLSSDELDDGQKKMSDDLLKKLREQVHDETPFLRQHYLQLWTSLIQQKKCPVKQYLSVFELGLHRLRDKACGVRKHAVTLIMHMVLNNPYFVIDSTRAQLEKGENDAETKLVELRQELEKLNKNKKEDKKMEEKKSQSDDEDSGAEDKTVDEDDEMNVDNNQEKEIEENKEPNEDQSLQETVNCIKIEEQIMRVEDLVTFYRDGLQFMDLIEEANGRVANLFNSPRLADFQQAIDFFVNISHYRLSLPNIEQNLRLMFSLIWSVDKSKCEAITQAFVKIYFDVSPTMARIHIPLHQAREIIRAFKSATFSEELCFEEILKQLIKEKKIPTKTITEDLWKFYKLPSDNNTDVIAGKILTFIVGNAVNTKLNDITDLIQIKEKNHRFVHISCLLLQLAATPKKIENGVRPKQFRLPKTHRLFEILGKIIVSTFDDVSDRQWTPMMESAFDVIFKLADGPIEHIENIIKKLAVKTGVKLGDAGNENNQNQLPQHQQQHPHHHSQMNTNPAALLVRFLNCLGKAAVGIAYYLDCTVKDELRRKEAKLIQYKNIVERILLKPREYYQETSQLSATRCLCKLMLLSFELYETNAKMVFDLLKNSTFESVRVAIMVLMNDFYLKYPLAFAAYSNDVYGCLRDRSDNVRLAALKTISNLILKERVQPTGQISEIAICIIDKHTQIATLATSFFSELAKRQDGEALFNILPDIFSNLVGDKLDKQRQLNEEDFKSIIDFLFKYVSKKKQTESLLEKLLERFCIANGSPHVWRDLAYMMSKLTFNEQSVKGLLHYYDDYANKLVDYDVYQSFLTILDNAKKNLGDKSDLKVLIGELSTRINKERSPNGILSAVQQAQQKTKQQPKAARAGGAKKGKQTTSHSKAKAKQSDDNDDDDFKENDGDDDDDENVFKRPMRKEPKVQTISRSKRGADA</sequence>
<dbReference type="GO" id="GO:0042393">
    <property type="term" value="F:histone binding"/>
    <property type="evidence" value="ECO:0007669"/>
    <property type="project" value="TreeGrafter"/>
</dbReference>
<evidence type="ECO:0000256" key="4">
    <source>
        <dbReference type="ARBA" id="ARBA00023067"/>
    </source>
</evidence>
<evidence type="ECO:0000256" key="1">
    <source>
        <dbReference type="ARBA" id="ARBA00004123"/>
    </source>
</evidence>
<dbReference type="InterPro" id="IPR016024">
    <property type="entry name" value="ARM-type_fold"/>
</dbReference>
<keyword evidence="4" id="KW-0226">DNA condensation</keyword>
<dbReference type="Proteomes" id="UP000663823">
    <property type="component" value="Unassembled WGS sequence"/>
</dbReference>
<feature type="compositionally biased region" description="Basic and acidic residues" evidence="7">
    <location>
        <begin position="508"/>
        <end position="520"/>
    </location>
</feature>
<dbReference type="InterPro" id="IPR024324">
    <property type="entry name" value="Condensin_cplx_su1_N"/>
</dbReference>
<feature type="compositionally biased region" description="Acidic residues" evidence="7">
    <location>
        <begin position="486"/>
        <end position="504"/>
    </location>
</feature>
<feature type="domain" description="Condensin complex subunit 1 N-terminal" evidence="9">
    <location>
        <begin position="81"/>
        <end position="239"/>
    </location>
</feature>
<evidence type="ECO:0000256" key="3">
    <source>
        <dbReference type="ARBA" id="ARBA00022776"/>
    </source>
</evidence>
<comment type="caution">
    <text evidence="10">The sequence shown here is derived from an EMBL/GenBank/DDBJ whole genome shotgun (WGS) entry which is preliminary data.</text>
</comment>
<feature type="compositionally biased region" description="Acidic residues" evidence="7">
    <location>
        <begin position="1228"/>
        <end position="1245"/>
    </location>
</feature>
<name>A0A819MHC3_9BILA</name>